<evidence type="ECO:0000256" key="1">
    <source>
        <dbReference type="ARBA" id="ARBA00005254"/>
    </source>
</evidence>
<dbReference type="GO" id="GO:0004490">
    <property type="term" value="F:methylglutaconyl-CoA hydratase activity"/>
    <property type="evidence" value="ECO:0007669"/>
    <property type="project" value="UniProtKB-EC"/>
</dbReference>
<dbReference type="OrthoDB" id="9775794at2"/>
<organism evidence="3 4">
    <name type="scientific">Cytophaga hutchinsonii (strain ATCC 33406 / DSM 1761 / CIP 103989 / NBRC 15051 / NCIMB 9469 / D465)</name>
    <dbReference type="NCBI Taxonomy" id="269798"/>
    <lineage>
        <taxon>Bacteria</taxon>
        <taxon>Pseudomonadati</taxon>
        <taxon>Bacteroidota</taxon>
        <taxon>Cytophagia</taxon>
        <taxon>Cytophagales</taxon>
        <taxon>Cytophagaceae</taxon>
        <taxon>Cytophaga</taxon>
    </lineage>
</organism>
<dbReference type="EC" id="4.2.1.18" evidence="3"/>
<keyword evidence="3" id="KW-0456">Lyase</keyword>
<dbReference type="PANTHER" id="PTHR42964">
    <property type="entry name" value="ENOYL-COA HYDRATASE"/>
    <property type="match status" value="1"/>
</dbReference>
<sequence length="258" mass="28499">MEFVQTNISDRIGYVILNRPEKRNALNYQFVSELKESFLAFSKNDAVKVIVLKAEGVTFCAGADLEYLQQLQNNTFEENLADSTHLMELYKLIYTLNKVVIAQVNGHALAGGCGLVSVCDFAFSIPEANFGYTESRIGFIPAIVMNFLIQKIGEANARMMLLSGNVIKAQDALNYGIISTIVDAEEDLEETVTGFAQHLILNNSGTSMELTKRMLAAIQNMTLDQALIYAAEMNAAARSSDDCKKGIAAFLNKENLKW</sequence>
<dbReference type="InterPro" id="IPR001753">
    <property type="entry name" value="Enoyl-CoA_hydra/iso"/>
</dbReference>
<protein>
    <submittedName>
        <fullName evidence="3">Methylglutaconyl-CoA hydratase</fullName>
        <ecNumber evidence="3">4.2.1.18</ecNumber>
    </submittedName>
</protein>
<dbReference type="RefSeq" id="WP_011586325.1">
    <property type="nucleotide sequence ID" value="NC_008255.1"/>
</dbReference>
<accession>A0A6N4SUZ6</accession>
<dbReference type="Pfam" id="PF00378">
    <property type="entry name" value="ECH_1"/>
    <property type="match status" value="1"/>
</dbReference>
<dbReference type="InterPro" id="IPR018376">
    <property type="entry name" value="Enoyl-CoA_hyd/isom_CS"/>
</dbReference>
<dbReference type="Proteomes" id="UP000001822">
    <property type="component" value="Chromosome"/>
</dbReference>
<evidence type="ECO:0000313" key="3">
    <source>
        <dbReference type="EMBL" id="ABG60215.1"/>
    </source>
</evidence>
<comment type="similarity">
    <text evidence="1 2">Belongs to the enoyl-CoA hydratase/isomerase family.</text>
</comment>
<dbReference type="InterPro" id="IPR051683">
    <property type="entry name" value="Enoyl-CoA_Hydratase/Isomerase"/>
</dbReference>
<dbReference type="EMBL" id="CP000383">
    <property type="protein sequence ID" value="ABG60215.1"/>
    <property type="molecule type" value="Genomic_DNA"/>
</dbReference>
<dbReference type="KEGG" id="chu:CHU_2974"/>
<gene>
    <name evidence="3" type="primary">paaF</name>
    <name evidence="3" type="ordered locus">CHU_2974</name>
</gene>
<dbReference type="Gene3D" id="3.90.226.10">
    <property type="entry name" value="2-enoyl-CoA Hydratase, Chain A, domain 1"/>
    <property type="match status" value="1"/>
</dbReference>
<evidence type="ECO:0000313" key="4">
    <source>
        <dbReference type="Proteomes" id="UP000001822"/>
    </source>
</evidence>
<dbReference type="SUPFAM" id="SSF52096">
    <property type="entry name" value="ClpP/crotonase"/>
    <property type="match status" value="1"/>
</dbReference>
<dbReference type="AlphaFoldDB" id="A0A6N4SUZ6"/>
<dbReference type="PROSITE" id="PS00166">
    <property type="entry name" value="ENOYL_COA_HYDRATASE"/>
    <property type="match status" value="1"/>
</dbReference>
<dbReference type="InterPro" id="IPR029045">
    <property type="entry name" value="ClpP/crotonase-like_dom_sf"/>
</dbReference>
<name>A0A6N4SUZ6_CYTH3</name>
<reference evidence="3 4" key="1">
    <citation type="journal article" date="2007" name="Appl. Environ. Microbiol.">
        <title>Genome sequence of the cellulolytic gliding bacterium Cytophaga hutchinsonii.</title>
        <authorList>
            <person name="Xie G."/>
            <person name="Bruce D.C."/>
            <person name="Challacombe J.F."/>
            <person name="Chertkov O."/>
            <person name="Detter J.C."/>
            <person name="Gilna P."/>
            <person name="Han C.S."/>
            <person name="Lucas S."/>
            <person name="Misra M."/>
            <person name="Myers G.L."/>
            <person name="Richardson P."/>
            <person name="Tapia R."/>
            <person name="Thayer N."/>
            <person name="Thompson L.S."/>
            <person name="Brettin T.S."/>
            <person name="Henrissat B."/>
            <person name="Wilson D.B."/>
            <person name="McBride M.J."/>
        </authorList>
    </citation>
    <scope>NUCLEOTIDE SEQUENCE [LARGE SCALE GENOMIC DNA]</scope>
    <source>
        <strain evidence="4">ATCC 33406 / DSM 1761 / CIP 103989 / NBRC 15051 / NCIMB 9469 / D465</strain>
    </source>
</reference>
<keyword evidence="4" id="KW-1185">Reference proteome</keyword>
<dbReference type="PANTHER" id="PTHR42964:SF1">
    <property type="entry name" value="POLYKETIDE BIOSYNTHESIS ENOYL-COA HYDRATASE PKSH-RELATED"/>
    <property type="match status" value="1"/>
</dbReference>
<dbReference type="CDD" id="cd06558">
    <property type="entry name" value="crotonase-like"/>
    <property type="match status" value="1"/>
</dbReference>
<proteinExistence type="inferred from homology"/>
<evidence type="ECO:0000256" key="2">
    <source>
        <dbReference type="RuleBase" id="RU003707"/>
    </source>
</evidence>